<gene>
    <name evidence="15" type="ORF">PLOB_00046876</name>
</gene>
<feature type="region of interest" description="Disordered" evidence="13">
    <location>
        <begin position="553"/>
        <end position="738"/>
    </location>
</feature>
<keyword evidence="6" id="KW-0562">Pair-rule protein</keyword>
<comment type="function">
    <text evidence="11">Has a role in transcriptional regulation. Acts in parallel with the Ras/MAPK and the PI3K/PKB pathways in the control of cell identity and cellular growth. Essential for regulation of the cytoskeleton and cell growth but not for cell proliferation or growth rate. Required specifically for the microtubule-based basal transport of lipid droplets. Plays a partially redundant function downstream of Raf in cell fate specification in the developing eye. Pair-rule protein that regulates embryonic cellularization, gastrulation and segmentation.</text>
</comment>
<feature type="domain" description="AF4/FMR2 C-terminal homology" evidence="14">
    <location>
        <begin position="959"/>
        <end position="1224"/>
    </location>
</feature>
<feature type="compositionally biased region" description="Polar residues" evidence="13">
    <location>
        <begin position="898"/>
        <end position="930"/>
    </location>
</feature>
<organism evidence="15 16">
    <name type="scientific">Porites lobata</name>
    <dbReference type="NCBI Taxonomy" id="104759"/>
    <lineage>
        <taxon>Eukaryota</taxon>
        <taxon>Metazoa</taxon>
        <taxon>Cnidaria</taxon>
        <taxon>Anthozoa</taxon>
        <taxon>Hexacorallia</taxon>
        <taxon>Scleractinia</taxon>
        <taxon>Fungiina</taxon>
        <taxon>Poritidae</taxon>
        <taxon>Porites</taxon>
    </lineage>
</organism>
<dbReference type="PANTHER" id="PTHR10528">
    <property type="entry name" value="AF4/FMR2 FAMILY MEMBER"/>
    <property type="match status" value="1"/>
</dbReference>
<feature type="compositionally biased region" description="Polar residues" evidence="13">
    <location>
        <begin position="1083"/>
        <end position="1098"/>
    </location>
</feature>
<reference evidence="15 16" key="1">
    <citation type="submission" date="2022-05" db="EMBL/GenBank/DDBJ databases">
        <authorList>
            <consortium name="Genoscope - CEA"/>
            <person name="William W."/>
        </authorList>
    </citation>
    <scope>NUCLEOTIDE SEQUENCE [LARGE SCALE GENOMIC DNA]</scope>
</reference>
<feature type="compositionally biased region" description="Polar residues" evidence="13">
    <location>
        <begin position="1124"/>
        <end position="1144"/>
    </location>
</feature>
<feature type="region of interest" description="Disordered" evidence="13">
    <location>
        <begin position="328"/>
        <end position="520"/>
    </location>
</feature>
<feature type="compositionally biased region" description="Low complexity" evidence="13">
    <location>
        <begin position="1110"/>
        <end position="1123"/>
    </location>
</feature>
<feature type="region of interest" description="Disordered" evidence="13">
    <location>
        <begin position="137"/>
        <end position="184"/>
    </location>
</feature>
<evidence type="ECO:0000256" key="3">
    <source>
        <dbReference type="ARBA" id="ARBA00021888"/>
    </source>
</evidence>
<dbReference type="EMBL" id="CALNXK010000085">
    <property type="protein sequence ID" value="CAH3148919.1"/>
    <property type="molecule type" value="Genomic_DNA"/>
</dbReference>
<feature type="compositionally biased region" description="Acidic residues" evidence="13">
    <location>
        <begin position="401"/>
        <end position="412"/>
    </location>
</feature>
<feature type="region of interest" description="Disordered" evidence="13">
    <location>
        <begin position="15"/>
        <end position="34"/>
    </location>
</feature>
<dbReference type="Proteomes" id="UP001159405">
    <property type="component" value="Unassembled WGS sequence"/>
</dbReference>
<proteinExistence type="inferred from homology"/>
<keyword evidence="7" id="KW-0805">Transcription regulation</keyword>
<feature type="compositionally biased region" description="Polar residues" evidence="13">
    <location>
        <begin position="376"/>
        <end position="385"/>
    </location>
</feature>
<evidence type="ECO:0000256" key="8">
    <source>
        <dbReference type="ARBA" id="ARBA00023125"/>
    </source>
</evidence>
<evidence type="ECO:0000313" key="16">
    <source>
        <dbReference type="Proteomes" id="UP001159405"/>
    </source>
</evidence>
<comment type="caution">
    <text evidence="15">The sequence shown here is derived from an EMBL/GenBank/DDBJ whole genome shotgun (WGS) entry which is preliminary data.</text>
</comment>
<feature type="compositionally biased region" description="Polar residues" evidence="13">
    <location>
        <begin position="271"/>
        <end position="286"/>
    </location>
</feature>
<evidence type="ECO:0000313" key="15">
    <source>
        <dbReference type="EMBL" id="CAH3148919.1"/>
    </source>
</evidence>
<feature type="region of interest" description="Disordered" evidence="13">
    <location>
        <begin position="210"/>
        <end position="290"/>
    </location>
</feature>
<dbReference type="Pfam" id="PF18876">
    <property type="entry name" value="AFF4_CHD"/>
    <property type="match status" value="1"/>
</dbReference>
<feature type="compositionally biased region" description="Basic and acidic residues" evidence="13">
    <location>
        <begin position="340"/>
        <end position="353"/>
    </location>
</feature>
<evidence type="ECO:0000256" key="12">
    <source>
        <dbReference type="ARBA" id="ARBA00032149"/>
    </source>
</evidence>
<feature type="compositionally biased region" description="Basic and acidic residues" evidence="13">
    <location>
        <begin position="212"/>
        <end position="246"/>
    </location>
</feature>
<evidence type="ECO:0000256" key="11">
    <source>
        <dbReference type="ARBA" id="ARBA00024653"/>
    </source>
</evidence>
<feature type="region of interest" description="Disordered" evidence="13">
    <location>
        <begin position="792"/>
        <end position="930"/>
    </location>
</feature>
<dbReference type="InterPro" id="IPR043640">
    <property type="entry name" value="AF4/FMR2_CHD"/>
</dbReference>
<evidence type="ECO:0000256" key="6">
    <source>
        <dbReference type="ARBA" id="ARBA00022788"/>
    </source>
</evidence>
<feature type="compositionally biased region" description="Polar residues" evidence="13">
    <location>
        <begin position="153"/>
        <end position="168"/>
    </location>
</feature>
<dbReference type="InterPro" id="IPR007797">
    <property type="entry name" value="AF4/FMR2"/>
</dbReference>
<protein>
    <recommendedName>
        <fullName evidence="3">AF4/FMR2 family member lilli</fullName>
    </recommendedName>
    <alternativeName>
        <fullName evidence="12">Protein lilliputian</fullName>
    </alternativeName>
</protein>
<sequence>FFRLAIHEREREEERRRRAKLARQPSNTGDIPLFEEPRRVQPSTQDALQQRIQATLGKFDTIAPSVFQNQNHLFGIPISRLPQTPVDGENKFNFDTKSKDYKKVCELKKAKAPNMISNYQENSKRTLNSSNVKVKEEVNGTKNHKANGLLNGSGHSASKSSLVIKSQDSAASSKNSSLSNLKSPPVVEKNLSKVDAKKLEIKPAVNGALKSHSKEVKLEENSKAKVKVEKDGKAKSENESENHESSKGQMLKSNATSKSKPPKIKLPDSRSLPTASEEQENHSVNEPANVEKIIAEMQQVAPPLTGIHTPNKAGNSVFAFGHRNITHESSVPLIGTSKRKPSESTEVKKENRNGEVLLTDDLMLTDESDDEHEHQPSSASKTNMISRHRSHSTSSSGSSSEDSDTDSSDSDSDSSGSDTNNNTKDKKSIKSPLKSPSSSPKPASGRNWDLNHFVKALNQPSTPPATKTKPSPSPANTVGEDGIRGNQIAPAANSNKSSLNSHFNGHTSAASKPIKSPVAPVSDSLGFAAELLSNSPELDQGIDIESLTAKLDLPNEAEATETPSEPVSNDPGLTVKIPLPKASKKGDKKSSGPGTKQNSSQEKIQSNKTPSPKKQVKISGKETKTPKNSTSTKVSDGIDKNKVSKMAKGVKVGIKSSTKKKAETKNSVTPVPKQELPVPKQELKSNCEGDEEDVIVDILGVENSPVKTDSKPASAAKTKETEKPKKSKSKPVNVNGVHKPVNGVKVFSTLISPSRTKDILGKNVEIAYDDVNKPESLIVKIDLSLLKRIPRLPGNEPIKQEPTLSLVEETNGIKDAIRSPEVKIPKRKSFDATTERDTLKKMKSESEADSSQTKPRETSFSNSSLSSCHNKGSHRKRSPSHEEDCYRIKRQRHDSESNKMSGNFMESHQNGTLSENGVDATDSSLKPQECSCNARSNIDKREADIARLYDPEPRVPYGPDHYLAEAKGRKHKADSMSDKEVKAFFYIDAVMFFARCGKAIEQNEEESRSAFQMYSETLDLLRYTMRNFVNRYTHRSHNVPDKRLSALCMRIQSILYMRLYKLRKDSIMRNIKMVTEHFRGPPKSTQAPSPYTSNTKITGTPSPLSPTPSPSGSVGSVGSNGSNEAMTTPSRNGKPSSTSSAMTSPVNVCIPQKIHAMTQQHVLTANNLLYSQDTWDQSQPIVLEFRDFFMDLDRTCGPLTLHSPVVHMIEYIEEGVKRIRDAHKAIKS</sequence>
<keyword evidence="16" id="KW-1185">Reference proteome</keyword>
<feature type="compositionally biased region" description="Polar residues" evidence="13">
    <location>
        <begin position="597"/>
        <end position="612"/>
    </location>
</feature>
<name>A0ABN8PRM2_9CNID</name>
<comment type="similarity">
    <text evidence="2">Belongs to the AF4 family.</text>
</comment>
<comment type="subcellular location">
    <subcellularLocation>
        <location evidence="1">Nucleus</location>
    </subcellularLocation>
</comment>
<evidence type="ECO:0000259" key="14">
    <source>
        <dbReference type="Pfam" id="PF18876"/>
    </source>
</evidence>
<evidence type="ECO:0000256" key="10">
    <source>
        <dbReference type="ARBA" id="ARBA00023242"/>
    </source>
</evidence>
<dbReference type="Gene3D" id="6.10.250.2670">
    <property type="match status" value="1"/>
</dbReference>
<feature type="compositionally biased region" description="Basic and acidic residues" evidence="13">
    <location>
        <begin position="811"/>
        <end position="846"/>
    </location>
</feature>
<evidence type="ECO:0000256" key="9">
    <source>
        <dbReference type="ARBA" id="ARBA00023163"/>
    </source>
</evidence>
<evidence type="ECO:0000256" key="13">
    <source>
        <dbReference type="SAM" id="MobiDB-lite"/>
    </source>
</evidence>
<keyword evidence="9" id="KW-0804">Transcription</keyword>
<evidence type="ECO:0000256" key="1">
    <source>
        <dbReference type="ARBA" id="ARBA00004123"/>
    </source>
</evidence>
<feature type="compositionally biased region" description="Polar residues" evidence="13">
    <location>
        <begin position="492"/>
        <end position="510"/>
    </location>
</feature>
<feature type="compositionally biased region" description="Low complexity" evidence="13">
    <location>
        <begin position="430"/>
        <end position="442"/>
    </location>
</feature>
<accession>A0ABN8PRM2</accession>
<keyword evidence="10" id="KW-0539">Nucleus</keyword>
<evidence type="ECO:0000256" key="4">
    <source>
        <dbReference type="ARBA" id="ARBA00022473"/>
    </source>
</evidence>
<feature type="compositionally biased region" description="Polar residues" evidence="13">
    <location>
        <begin position="247"/>
        <end position="259"/>
    </location>
</feature>
<keyword evidence="5" id="KW-0597">Phosphoprotein</keyword>
<keyword evidence="4" id="KW-0217">Developmental protein</keyword>
<evidence type="ECO:0000256" key="2">
    <source>
        <dbReference type="ARBA" id="ARBA00007354"/>
    </source>
</evidence>
<feature type="compositionally biased region" description="Basic and acidic residues" evidence="13">
    <location>
        <begin position="879"/>
        <end position="897"/>
    </location>
</feature>
<dbReference type="PANTHER" id="PTHR10528:SF17">
    <property type="entry name" value="AF4_FMR2 FAMILY MEMBER LILLI"/>
    <property type="match status" value="1"/>
</dbReference>
<evidence type="ECO:0000256" key="7">
    <source>
        <dbReference type="ARBA" id="ARBA00023015"/>
    </source>
</evidence>
<feature type="compositionally biased region" description="Low complexity" evidence="13">
    <location>
        <begin position="169"/>
        <end position="183"/>
    </location>
</feature>
<evidence type="ECO:0000256" key="5">
    <source>
        <dbReference type="ARBA" id="ARBA00022553"/>
    </source>
</evidence>
<keyword evidence="8" id="KW-0238">DNA-binding</keyword>
<feature type="non-terminal residue" evidence="15">
    <location>
        <position position="1"/>
    </location>
</feature>
<dbReference type="Pfam" id="PF05110">
    <property type="entry name" value="AF-4"/>
    <property type="match status" value="2"/>
</dbReference>
<feature type="region of interest" description="Disordered" evidence="13">
    <location>
        <begin position="1078"/>
        <end position="1144"/>
    </location>
</feature>